<dbReference type="EMBL" id="JAMBED010000005">
    <property type="protein sequence ID" value="MCL1550484.1"/>
    <property type="molecule type" value="Genomic_DNA"/>
</dbReference>
<keyword evidence="2" id="KW-1185">Reference proteome</keyword>
<evidence type="ECO:0000313" key="2">
    <source>
        <dbReference type="Proteomes" id="UP001167357"/>
    </source>
</evidence>
<comment type="caution">
    <text evidence="1">The sequence shown here is derived from an EMBL/GenBank/DDBJ whole genome shotgun (WGS) entry which is preliminary data.</text>
</comment>
<evidence type="ECO:0000313" key="1">
    <source>
        <dbReference type="EMBL" id="MCL1550484.1"/>
    </source>
</evidence>
<dbReference type="Proteomes" id="UP001167357">
    <property type="component" value="Unassembled WGS sequence"/>
</dbReference>
<organism evidence="1 2">
    <name type="scientific">Xanthomonas nasturtii</name>
    <dbReference type="NCBI Taxonomy" id="1843581"/>
    <lineage>
        <taxon>Bacteria</taxon>
        <taxon>Pseudomonadati</taxon>
        <taxon>Pseudomonadota</taxon>
        <taxon>Gammaproteobacteria</taxon>
        <taxon>Lysobacterales</taxon>
        <taxon>Lysobacteraceae</taxon>
        <taxon>Xanthomonas</taxon>
    </lineage>
</organism>
<accession>A0ABT0LNH1</accession>
<dbReference type="RefSeq" id="WP_249047448.1">
    <property type="nucleotide sequence ID" value="NZ_JAMBEC010000006.1"/>
</dbReference>
<name>A0ABT0LNH1_9XANT</name>
<sequence>MAAKQKSGPMCVVTIGYQHLLMPVAEGMKVVAMLASAIDVDYDHESTRRVGYVAGEPAQVRFETVTAAQVRLRTDAQCGANRGVLMLEGPQR</sequence>
<gene>
    <name evidence="1" type="ORF">M3O51_03900</name>
</gene>
<reference evidence="1" key="1">
    <citation type="submission" date="2022-04" db="EMBL/GenBank/DDBJ databases">
        <title>Genomic comparison of 19 strains of Xanthomonas nasturtii, a newly emerging watercress pathogen.</title>
        <authorList>
            <person name="Harrison J."/>
            <person name="Greer S."/>
            <person name="Hussain R."/>
            <person name="Lascelles D."/>
            <person name="Roberts M."/>
            <person name="Carter B."/>
            <person name="Bryning A."/>
            <person name="Carroll S."/>
            <person name="Aspin A."/>
            <person name="Cruz L."/>
            <person name="Cruz J."/>
            <person name="Grant M."/>
            <person name="Vicente J."/>
            <person name="Studholme D.J."/>
        </authorList>
    </citation>
    <scope>NUCLEOTIDE SEQUENCE</scope>
    <source>
        <strain evidence="1">10016B</strain>
    </source>
</reference>
<proteinExistence type="predicted"/>
<protein>
    <submittedName>
        <fullName evidence="1">Uncharacterized protein</fullName>
    </submittedName>
</protein>